<keyword evidence="6" id="KW-1185">Reference proteome</keyword>
<evidence type="ECO:0000256" key="3">
    <source>
        <dbReference type="ARBA" id="ARBA00038502"/>
    </source>
</evidence>
<evidence type="ECO:0000256" key="2">
    <source>
        <dbReference type="ARBA" id="ARBA00023315"/>
    </source>
</evidence>
<dbReference type="KEGG" id="nde:NIDE3507"/>
<proteinExistence type="inferred from homology"/>
<organism evidence="5 6">
    <name type="scientific">Nitrospira defluvii</name>
    <dbReference type="NCBI Taxonomy" id="330214"/>
    <lineage>
        <taxon>Bacteria</taxon>
        <taxon>Pseudomonadati</taxon>
        <taxon>Nitrospirota</taxon>
        <taxon>Nitrospiria</taxon>
        <taxon>Nitrospirales</taxon>
        <taxon>Nitrospiraceae</taxon>
        <taxon>Nitrospira</taxon>
    </lineage>
</organism>
<dbReference type="EC" id="2.3.1.-" evidence="5"/>
<dbReference type="Proteomes" id="UP000001660">
    <property type="component" value="Chromosome"/>
</dbReference>
<dbReference type="SUPFAM" id="SSF55729">
    <property type="entry name" value="Acyl-CoA N-acyltransferases (Nat)"/>
    <property type="match status" value="1"/>
</dbReference>
<evidence type="ECO:0000313" key="5">
    <source>
        <dbReference type="EMBL" id="CBK43192.1"/>
    </source>
</evidence>
<evidence type="ECO:0000259" key="4">
    <source>
        <dbReference type="PROSITE" id="PS51186"/>
    </source>
</evidence>
<comment type="similarity">
    <text evidence="3">Belongs to the acetyltransferase family. RimJ subfamily.</text>
</comment>
<reference evidence="5 6" key="1">
    <citation type="journal article" date="2010" name="Proc. Natl. Acad. Sci. U.S.A.">
        <title>A Nitrospira metagenome illuminates the physiology and evolution of globally important nitrite-oxidizing bacteria.</title>
        <authorList>
            <person name="Lucker S."/>
            <person name="Wagner M."/>
            <person name="Maixner F."/>
            <person name="Pelletier E."/>
            <person name="Koch H."/>
            <person name="Vacherie B."/>
            <person name="Rattei T."/>
            <person name="Sinninghe Damste J."/>
            <person name="Spieck E."/>
            <person name="Le Paslier D."/>
            <person name="Daims H."/>
        </authorList>
    </citation>
    <scope>NUCLEOTIDE SEQUENCE [LARGE SCALE GENOMIC DNA]</scope>
</reference>
<keyword evidence="2 5" id="KW-0012">Acyltransferase</keyword>
<dbReference type="PANTHER" id="PTHR43792:SF8">
    <property type="entry name" value="[RIBOSOMAL PROTEIN US5]-ALANINE N-ACETYLTRANSFERASE"/>
    <property type="match status" value="1"/>
</dbReference>
<dbReference type="eggNOG" id="COG1670">
    <property type="taxonomic scope" value="Bacteria"/>
</dbReference>
<evidence type="ECO:0000256" key="1">
    <source>
        <dbReference type="ARBA" id="ARBA00022679"/>
    </source>
</evidence>
<dbReference type="GO" id="GO:0016747">
    <property type="term" value="F:acyltransferase activity, transferring groups other than amino-acyl groups"/>
    <property type="evidence" value="ECO:0007669"/>
    <property type="project" value="InterPro"/>
</dbReference>
<gene>
    <name evidence="5" type="ORF">NIDE3507</name>
</gene>
<dbReference type="EMBL" id="FP929003">
    <property type="protein sequence ID" value="CBK43192.1"/>
    <property type="molecule type" value="Genomic_DNA"/>
</dbReference>
<dbReference type="PANTHER" id="PTHR43792">
    <property type="entry name" value="GNAT FAMILY, PUTATIVE (AFU_ORTHOLOGUE AFUA_3G00765)-RELATED-RELATED"/>
    <property type="match status" value="1"/>
</dbReference>
<protein>
    <submittedName>
        <fullName evidence="5">Putative N-acetyltransferase, GCN5-related</fullName>
        <ecNumber evidence="5">2.3.1.-</ecNumber>
    </submittedName>
</protein>
<accession>D8PIV5</accession>
<dbReference type="InterPro" id="IPR000182">
    <property type="entry name" value="GNAT_dom"/>
</dbReference>
<dbReference type="STRING" id="330214.NIDE3507"/>
<dbReference type="Pfam" id="PF13302">
    <property type="entry name" value="Acetyltransf_3"/>
    <property type="match status" value="1"/>
</dbReference>
<dbReference type="HOGENOM" id="CLU_013985_3_4_0"/>
<feature type="domain" description="N-acetyltransferase" evidence="4">
    <location>
        <begin position="33"/>
        <end position="171"/>
    </location>
</feature>
<dbReference type="AlphaFoldDB" id="D8PIV5"/>
<dbReference type="PROSITE" id="PS51186">
    <property type="entry name" value="GNAT"/>
    <property type="match status" value="1"/>
</dbReference>
<dbReference type="InterPro" id="IPR051531">
    <property type="entry name" value="N-acetyltransferase"/>
</dbReference>
<sequence>MISMMNAFPTLRTERLIFRQFQAFDADTVQRLAGLKEVAAGTLLPHPYDLEAATQWIAQQQESFAAGNAITFAIVLAEEEQLIGSIGMEIAREHELARLSYWLGTAYWNRGYCTEAVQAVLDYGFTRLSLHRIYAPHFHNNPASGRVLRKVGMTCEGRMREHYIRFGQFVDVEIYGILREEFLNDSVL</sequence>
<dbReference type="Gene3D" id="3.40.630.30">
    <property type="match status" value="1"/>
</dbReference>
<keyword evidence="1 5" id="KW-0808">Transferase</keyword>
<name>D8PIV5_9BACT</name>
<dbReference type="InterPro" id="IPR016181">
    <property type="entry name" value="Acyl_CoA_acyltransferase"/>
</dbReference>
<dbReference type="OrthoDB" id="509947at2"/>
<evidence type="ECO:0000313" key="6">
    <source>
        <dbReference type="Proteomes" id="UP000001660"/>
    </source>
</evidence>